<gene>
    <name evidence="2" type="ORF">CIL05_21410</name>
</gene>
<proteinExistence type="predicted"/>
<dbReference type="AlphaFoldDB" id="A0A2A2I945"/>
<feature type="domain" description="Bacterial Ig" evidence="1">
    <location>
        <begin position="96"/>
        <end position="170"/>
    </location>
</feature>
<dbReference type="Pfam" id="PF09136">
    <property type="entry name" value="Glucodextran_B"/>
    <property type="match status" value="1"/>
</dbReference>
<dbReference type="InterPro" id="IPR013783">
    <property type="entry name" value="Ig-like_fold"/>
</dbReference>
<dbReference type="Gene3D" id="2.60.40.10">
    <property type="entry name" value="Immunoglobulins"/>
    <property type="match status" value="2"/>
</dbReference>
<protein>
    <recommendedName>
        <fullName evidence="1">Bacterial Ig domain-containing protein</fullName>
    </recommendedName>
</protein>
<evidence type="ECO:0000313" key="3">
    <source>
        <dbReference type="Proteomes" id="UP000218887"/>
    </source>
</evidence>
<name>A0A2A2I945_9BACI</name>
<feature type="non-terminal residue" evidence="2">
    <location>
        <position position="225"/>
    </location>
</feature>
<organism evidence="2 3">
    <name type="scientific">Virgibacillus profundi</name>
    <dbReference type="NCBI Taxonomy" id="2024555"/>
    <lineage>
        <taxon>Bacteria</taxon>
        <taxon>Bacillati</taxon>
        <taxon>Bacillota</taxon>
        <taxon>Bacilli</taxon>
        <taxon>Bacillales</taxon>
        <taxon>Bacillaceae</taxon>
        <taxon>Virgibacillus</taxon>
    </lineage>
</organism>
<dbReference type="Pfam" id="PF17936">
    <property type="entry name" value="Big_6"/>
    <property type="match status" value="1"/>
</dbReference>
<evidence type="ECO:0000259" key="1">
    <source>
        <dbReference type="Pfam" id="PF17936"/>
    </source>
</evidence>
<keyword evidence="3" id="KW-1185">Reference proteome</keyword>
<dbReference type="InterPro" id="IPR041498">
    <property type="entry name" value="Big_6"/>
</dbReference>
<comment type="caution">
    <text evidence="2">The sequence shown here is derived from an EMBL/GenBank/DDBJ whole genome shotgun (WGS) entry which is preliminary data.</text>
</comment>
<evidence type="ECO:0000313" key="2">
    <source>
        <dbReference type="EMBL" id="PAV27583.1"/>
    </source>
</evidence>
<dbReference type="Proteomes" id="UP000218887">
    <property type="component" value="Unassembled WGS sequence"/>
</dbReference>
<dbReference type="EMBL" id="NPOA01000040">
    <property type="protein sequence ID" value="PAV27583.1"/>
    <property type="molecule type" value="Genomic_DNA"/>
</dbReference>
<feature type="non-terminal residue" evidence="2">
    <location>
        <position position="1"/>
    </location>
</feature>
<dbReference type="RefSeq" id="WP_338066962.1">
    <property type="nucleotide sequence ID" value="NZ_NPOA01000040.1"/>
</dbReference>
<accession>A0A2A2I945</accession>
<sequence>GPVDAEATRSLDEWTVVDLREHAIQVEGDFYMVYIQTGANPNVPGLATDENGPNAERSYQLVAGAWSASPAIEGNYMIRARVSYEVEEPVITSPAEDLLINEADITVEGTASPTTTVQLLNNGEEVGSVEVGEEGNFTIPTELTEGENALTAVSLLDGTPTGESAPVTVTLDTEAPELTIDNPADGDETNRETVTVEGTVSDANLDYVEVNGREAAVTDGSYSKR</sequence>
<reference evidence="2 3" key="1">
    <citation type="submission" date="2017-08" db="EMBL/GenBank/DDBJ databases">
        <title>Virgibacillus indicus sp. nov. and Virgibacillus profoundi sp. nov, two moderately halophilic bacteria isolated from marine sediment by using the Microfluidic Streak Plate.</title>
        <authorList>
            <person name="Xu B."/>
            <person name="Hu B."/>
            <person name="Wang J."/>
            <person name="Zhu Y."/>
            <person name="Huang L."/>
            <person name="Du W."/>
            <person name="Huang Y."/>
        </authorList>
    </citation>
    <scope>NUCLEOTIDE SEQUENCE [LARGE SCALE GENOMIC DNA]</scope>
    <source>
        <strain evidence="2 3">IO3-P3-H5</strain>
    </source>
</reference>